<dbReference type="InterPro" id="IPR016140">
    <property type="entry name" value="Bifunc_inhib/LTP/seed_store"/>
</dbReference>
<keyword evidence="7" id="KW-0449">Lipoprotein</keyword>
<feature type="chain" id="PRO_5040517048" description="Bifunctional inhibitor/plant lipid transfer protein/seed storage helical domain-containing protein" evidence="9">
    <location>
        <begin position="22"/>
        <end position="190"/>
    </location>
</feature>
<feature type="region of interest" description="Disordered" evidence="8">
    <location>
        <begin position="116"/>
        <end position="190"/>
    </location>
</feature>
<reference evidence="11" key="1">
    <citation type="journal article" date="2023" name="Plant J.">
        <title>The genome of the king protea, Protea cynaroides.</title>
        <authorList>
            <person name="Chang J."/>
            <person name="Duong T.A."/>
            <person name="Schoeman C."/>
            <person name="Ma X."/>
            <person name="Roodt D."/>
            <person name="Barker N."/>
            <person name="Li Z."/>
            <person name="Van de Peer Y."/>
            <person name="Mizrachi E."/>
        </authorList>
    </citation>
    <scope>NUCLEOTIDE SEQUENCE</scope>
    <source>
        <tissue evidence="11">Young leaves</tissue>
    </source>
</reference>
<feature type="domain" description="Bifunctional inhibitor/plant lipid transfer protein/seed storage helical" evidence="10">
    <location>
        <begin position="31"/>
        <end position="108"/>
    </location>
</feature>
<dbReference type="SUPFAM" id="SSF47699">
    <property type="entry name" value="Bifunctional inhibitor/lipid-transfer protein/seed storage 2S albumin"/>
    <property type="match status" value="1"/>
</dbReference>
<evidence type="ECO:0000256" key="6">
    <source>
        <dbReference type="ARBA" id="ARBA00023180"/>
    </source>
</evidence>
<dbReference type="GO" id="GO:0006869">
    <property type="term" value="P:lipid transport"/>
    <property type="evidence" value="ECO:0007669"/>
    <property type="project" value="InterPro"/>
</dbReference>
<evidence type="ECO:0000256" key="1">
    <source>
        <dbReference type="ARBA" id="ARBA00004609"/>
    </source>
</evidence>
<dbReference type="GO" id="GO:0008289">
    <property type="term" value="F:lipid binding"/>
    <property type="evidence" value="ECO:0007669"/>
    <property type="project" value="InterPro"/>
</dbReference>
<evidence type="ECO:0000256" key="4">
    <source>
        <dbReference type="ARBA" id="ARBA00022729"/>
    </source>
</evidence>
<dbReference type="AlphaFoldDB" id="A0A9Q0K5I0"/>
<dbReference type="EMBL" id="JAMYWD010000007">
    <property type="protein sequence ID" value="KAJ4964594.1"/>
    <property type="molecule type" value="Genomic_DNA"/>
</dbReference>
<comment type="subcellular location">
    <subcellularLocation>
        <location evidence="1">Cell membrane</location>
        <topology evidence="1">Lipid-anchor</topology>
        <topology evidence="1">GPI-anchor</topology>
    </subcellularLocation>
</comment>
<dbReference type="Pfam" id="PF14368">
    <property type="entry name" value="LTP_2"/>
    <property type="match status" value="1"/>
</dbReference>
<dbReference type="OrthoDB" id="659547at2759"/>
<keyword evidence="12" id="KW-1185">Reference proteome</keyword>
<feature type="compositionally biased region" description="Low complexity" evidence="8">
    <location>
        <begin position="116"/>
        <end position="174"/>
    </location>
</feature>
<evidence type="ECO:0000256" key="5">
    <source>
        <dbReference type="ARBA" id="ARBA00023157"/>
    </source>
</evidence>
<comment type="caution">
    <text evidence="11">The sequence shown here is derived from an EMBL/GenBank/DDBJ whole genome shotgun (WGS) entry which is preliminary data.</text>
</comment>
<dbReference type="InterPro" id="IPR036312">
    <property type="entry name" value="Bifun_inhib/LTP/seed_sf"/>
</dbReference>
<evidence type="ECO:0000259" key="10">
    <source>
        <dbReference type="SMART" id="SM00499"/>
    </source>
</evidence>
<dbReference type="PRINTS" id="PR00382">
    <property type="entry name" value="LIPIDTRNSFER"/>
</dbReference>
<proteinExistence type="inferred from homology"/>
<dbReference type="InterPro" id="IPR043325">
    <property type="entry name" value="LTSS"/>
</dbReference>
<evidence type="ECO:0000256" key="3">
    <source>
        <dbReference type="ARBA" id="ARBA00022622"/>
    </source>
</evidence>
<protein>
    <recommendedName>
        <fullName evidence="10">Bifunctional inhibitor/plant lipid transfer protein/seed storage helical domain-containing protein</fullName>
    </recommendedName>
</protein>
<dbReference type="InterPro" id="IPR000528">
    <property type="entry name" value="Plant_nsLTP"/>
</dbReference>
<feature type="signal peptide" evidence="9">
    <location>
        <begin position="1"/>
        <end position="21"/>
    </location>
</feature>
<evidence type="ECO:0000256" key="7">
    <source>
        <dbReference type="ARBA" id="ARBA00023288"/>
    </source>
</evidence>
<keyword evidence="3" id="KW-0336">GPI-anchor</keyword>
<dbReference type="Proteomes" id="UP001141806">
    <property type="component" value="Unassembled WGS sequence"/>
</dbReference>
<accession>A0A9Q0K5I0</accession>
<evidence type="ECO:0000256" key="8">
    <source>
        <dbReference type="SAM" id="MobiDB-lite"/>
    </source>
</evidence>
<evidence type="ECO:0000256" key="9">
    <source>
        <dbReference type="SAM" id="SignalP"/>
    </source>
</evidence>
<sequence length="190" mass="18824">MGKVWLVFGVLVILGVAAVESSNAPAPAADCSSVIMNMVDCLSFVSNGSKETKPQSTCCSGLKTVLKTSTNCLCEAYKNSAQYGIALNMTKALNLPSACGVSASAWTCGAFAASTNSPNSAPAQSPTLSPKSEKSPAATPAKSPAATPAKSPAATPSGSAPSVAPSGSITAETPAPAPAPEGLFSGSYLH</sequence>
<name>A0A9Q0K5I0_9MAGN</name>
<evidence type="ECO:0000313" key="12">
    <source>
        <dbReference type="Proteomes" id="UP001141806"/>
    </source>
</evidence>
<comment type="similarity">
    <text evidence="2">Belongs to the plant LTP family.</text>
</comment>
<dbReference type="GO" id="GO:0005886">
    <property type="term" value="C:plasma membrane"/>
    <property type="evidence" value="ECO:0007669"/>
    <property type="project" value="UniProtKB-SubCell"/>
</dbReference>
<keyword evidence="6" id="KW-0325">Glycoprotein</keyword>
<dbReference type="CDD" id="cd00010">
    <property type="entry name" value="AAI_LTSS"/>
    <property type="match status" value="1"/>
</dbReference>
<dbReference type="GO" id="GO:0098552">
    <property type="term" value="C:side of membrane"/>
    <property type="evidence" value="ECO:0007669"/>
    <property type="project" value="UniProtKB-KW"/>
</dbReference>
<evidence type="ECO:0000313" key="11">
    <source>
        <dbReference type="EMBL" id="KAJ4964594.1"/>
    </source>
</evidence>
<dbReference type="FunFam" id="1.10.110.10:FF:000001">
    <property type="entry name" value="Bifunctional inhibitor/lipid-transfer protein/seed storage 2S albumin superfamily protein"/>
    <property type="match status" value="1"/>
</dbReference>
<organism evidence="11 12">
    <name type="scientific">Protea cynaroides</name>
    <dbReference type="NCBI Taxonomy" id="273540"/>
    <lineage>
        <taxon>Eukaryota</taxon>
        <taxon>Viridiplantae</taxon>
        <taxon>Streptophyta</taxon>
        <taxon>Embryophyta</taxon>
        <taxon>Tracheophyta</taxon>
        <taxon>Spermatophyta</taxon>
        <taxon>Magnoliopsida</taxon>
        <taxon>Proteales</taxon>
        <taxon>Proteaceae</taxon>
        <taxon>Protea</taxon>
    </lineage>
</organism>
<keyword evidence="4 9" id="KW-0732">Signal</keyword>
<dbReference type="SMART" id="SM00499">
    <property type="entry name" value="AAI"/>
    <property type="match status" value="1"/>
</dbReference>
<dbReference type="PANTHER" id="PTHR33044">
    <property type="entry name" value="BIFUNCTIONAL INHIBITOR/LIPID-TRANSFER PROTEIN/SEED STORAGE 2S ALBUMIN SUPERFAMILY PROTEIN-RELATED"/>
    <property type="match status" value="1"/>
</dbReference>
<dbReference type="Gene3D" id="1.10.110.10">
    <property type="entry name" value="Plant lipid-transfer and hydrophobic proteins"/>
    <property type="match status" value="1"/>
</dbReference>
<evidence type="ECO:0000256" key="2">
    <source>
        <dbReference type="ARBA" id="ARBA00009748"/>
    </source>
</evidence>
<keyword evidence="3" id="KW-0472">Membrane</keyword>
<keyword evidence="5" id="KW-1015">Disulfide bond</keyword>
<gene>
    <name evidence="11" type="ORF">NE237_016443</name>
</gene>